<dbReference type="InterPro" id="IPR001789">
    <property type="entry name" value="Sig_transdc_resp-reg_receiver"/>
</dbReference>
<evidence type="ECO:0000313" key="6">
    <source>
        <dbReference type="EMBL" id="OMJ77844.1"/>
    </source>
</evidence>
<dbReference type="PROSITE" id="PS50109">
    <property type="entry name" value="HIS_KIN"/>
    <property type="match status" value="1"/>
</dbReference>
<evidence type="ECO:0000256" key="3">
    <source>
        <dbReference type="SAM" id="Phobius"/>
    </source>
</evidence>
<dbReference type="SUPFAM" id="SSF55874">
    <property type="entry name" value="ATPase domain of HSP90 chaperone/DNA topoisomerase II/histidine kinase"/>
    <property type="match status" value="1"/>
</dbReference>
<dbReference type="AlphaFoldDB" id="A0A1R2BM90"/>
<feature type="modified residue" description="4-aspartylphosphate" evidence="2">
    <location>
        <position position="632"/>
    </location>
</feature>
<dbReference type="EMBL" id="MPUH01000553">
    <property type="protein sequence ID" value="OMJ77844.1"/>
    <property type="molecule type" value="Genomic_DNA"/>
</dbReference>
<feature type="domain" description="Response regulatory" evidence="5">
    <location>
        <begin position="578"/>
        <end position="703"/>
    </location>
</feature>
<comment type="caution">
    <text evidence="6">The sequence shown here is derived from an EMBL/GenBank/DDBJ whole genome shotgun (WGS) entry which is preliminary data.</text>
</comment>
<evidence type="ECO:0000313" key="7">
    <source>
        <dbReference type="Proteomes" id="UP000187209"/>
    </source>
</evidence>
<dbReference type="CDD" id="cd17546">
    <property type="entry name" value="REC_hyHK_CKI1_RcsC-like"/>
    <property type="match status" value="1"/>
</dbReference>
<dbReference type="Gene3D" id="3.40.50.2300">
    <property type="match status" value="1"/>
</dbReference>
<dbReference type="InterPro" id="IPR004358">
    <property type="entry name" value="Sig_transdc_His_kin-like_C"/>
</dbReference>
<dbReference type="SMART" id="SM00448">
    <property type="entry name" value="REC"/>
    <property type="match status" value="1"/>
</dbReference>
<dbReference type="GO" id="GO:0000155">
    <property type="term" value="F:phosphorelay sensor kinase activity"/>
    <property type="evidence" value="ECO:0007669"/>
    <property type="project" value="InterPro"/>
</dbReference>
<evidence type="ECO:0000259" key="5">
    <source>
        <dbReference type="PROSITE" id="PS50110"/>
    </source>
</evidence>
<dbReference type="SUPFAM" id="SSF52172">
    <property type="entry name" value="CheY-like"/>
    <property type="match status" value="1"/>
</dbReference>
<dbReference type="InterPro" id="IPR036890">
    <property type="entry name" value="HATPase_C_sf"/>
</dbReference>
<dbReference type="InterPro" id="IPR003661">
    <property type="entry name" value="HisK_dim/P_dom"/>
</dbReference>
<dbReference type="InterPro" id="IPR011006">
    <property type="entry name" value="CheY-like_superfamily"/>
</dbReference>
<dbReference type="CDD" id="cd00082">
    <property type="entry name" value="HisKA"/>
    <property type="match status" value="1"/>
</dbReference>
<evidence type="ECO:0000256" key="1">
    <source>
        <dbReference type="ARBA" id="ARBA00022553"/>
    </source>
</evidence>
<keyword evidence="3" id="KW-0812">Transmembrane</keyword>
<dbReference type="OrthoDB" id="297207at2759"/>
<feature type="transmembrane region" description="Helical" evidence="3">
    <location>
        <begin position="34"/>
        <end position="51"/>
    </location>
</feature>
<name>A0A1R2BM90_9CILI</name>
<proteinExistence type="predicted"/>
<dbReference type="Proteomes" id="UP000187209">
    <property type="component" value="Unassembled WGS sequence"/>
</dbReference>
<dbReference type="Gene3D" id="3.30.565.10">
    <property type="entry name" value="Histidine kinase-like ATPase, C-terminal domain"/>
    <property type="match status" value="1"/>
</dbReference>
<feature type="domain" description="Histidine kinase" evidence="4">
    <location>
        <begin position="332"/>
        <end position="541"/>
    </location>
</feature>
<evidence type="ECO:0008006" key="8">
    <source>
        <dbReference type="Google" id="ProtNLM"/>
    </source>
</evidence>
<protein>
    <recommendedName>
        <fullName evidence="8">Histidine kinase</fullName>
    </recommendedName>
</protein>
<dbReference type="SUPFAM" id="SSF47384">
    <property type="entry name" value="Homodimeric domain of signal transducing histidine kinase"/>
    <property type="match status" value="1"/>
</dbReference>
<dbReference type="InterPro" id="IPR005467">
    <property type="entry name" value="His_kinase_dom"/>
</dbReference>
<gene>
    <name evidence="6" type="ORF">SteCoe_22478</name>
</gene>
<dbReference type="Gene3D" id="1.10.287.130">
    <property type="match status" value="1"/>
</dbReference>
<dbReference type="PANTHER" id="PTHR43719:SF28">
    <property type="entry name" value="PEROXIDE STRESS-ACTIVATED HISTIDINE KINASE MAK1-RELATED"/>
    <property type="match status" value="1"/>
</dbReference>
<feature type="transmembrane region" description="Helical" evidence="3">
    <location>
        <begin position="63"/>
        <end position="80"/>
    </location>
</feature>
<dbReference type="PANTHER" id="PTHR43719">
    <property type="entry name" value="TWO-COMPONENT HISTIDINE KINASE"/>
    <property type="match status" value="1"/>
</dbReference>
<dbReference type="InterPro" id="IPR003594">
    <property type="entry name" value="HATPase_dom"/>
</dbReference>
<dbReference type="Pfam" id="PF00512">
    <property type="entry name" value="HisKA"/>
    <property type="match status" value="1"/>
</dbReference>
<dbReference type="InterPro" id="IPR050956">
    <property type="entry name" value="2C_system_His_kinase"/>
</dbReference>
<reference evidence="6 7" key="1">
    <citation type="submission" date="2016-11" db="EMBL/GenBank/DDBJ databases">
        <title>The macronuclear genome of Stentor coeruleus: a giant cell with tiny introns.</title>
        <authorList>
            <person name="Slabodnick M."/>
            <person name="Ruby J.G."/>
            <person name="Reiff S.B."/>
            <person name="Swart E.C."/>
            <person name="Gosai S."/>
            <person name="Prabakaran S."/>
            <person name="Witkowska E."/>
            <person name="Larue G.E."/>
            <person name="Fisher S."/>
            <person name="Freeman R.M."/>
            <person name="Gunawardena J."/>
            <person name="Chu W."/>
            <person name="Stover N.A."/>
            <person name="Gregory B.D."/>
            <person name="Nowacki M."/>
            <person name="Derisi J."/>
            <person name="Roy S.W."/>
            <person name="Marshall W.F."/>
            <person name="Sood P."/>
        </authorList>
    </citation>
    <scope>NUCLEOTIDE SEQUENCE [LARGE SCALE GENOMIC DNA]</scope>
    <source>
        <strain evidence="6">WM001</strain>
    </source>
</reference>
<keyword evidence="3" id="KW-0472">Membrane</keyword>
<organism evidence="6 7">
    <name type="scientific">Stentor coeruleus</name>
    <dbReference type="NCBI Taxonomy" id="5963"/>
    <lineage>
        <taxon>Eukaryota</taxon>
        <taxon>Sar</taxon>
        <taxon>Alveolata</taxon>
        <taxon>Ciliophora</taxon>
        <taxon>Postciliodesmatophora</taxon>
        <taxon>Heterotrichea</taxon>
        <taxon>Heterotrichida</taxon>
        <taxon>Stentoridae</taxon>
        <taxon>Stentor</taxon>
    </lineage>
</organism>
<dbReference type="InterPro" id="IPR036097">
    <property type="entry name" value="HisK_dim/P_sf"/>
</dbReference>
<feature type="transmembrane region" description="Helical" evidence="3">
    <location>
        <begin position="113"/>
        <end position="131"/>
    </location>
</feature>
<evidence type="ECO:0000256" key="2">
    <source>
        <dbReference type="PROSITE-ProRule" id="PRU00169"/>
    </source>
</evidence>
<dbReference type="SMART" id="SM00388">
    <property type="entry name" value="HisKA"/>
    <property type="match status" value="1"/>
</dbReference>
<evidence type="ECO:0000259" key="4">
    <source>
        <dbReference type="PROSITE" id="PS50109"/>
    </source>
</evidence>
<sequence length="703" mass="79849">MSYSWKRFLYSNALSKSEWWDEYFNLTFIKFSRYFYAICLFSIAVRGVISYKYSLEVAYHGNYKEVFIIYAITLSCLYFLKNAPMLIKKLVILTITEAMNCALRKFSITMNKSGSNIVCIDSTIIILLFQTNLFETFLPNLLIIVKHVAIWCLFDSENEIKASDIGIFTTNFFIVFLWTLHEYDKRKSLKELHCAKVAVCQAHKQLSELLSFFPDGLLIVNNQLKLKYANKALRVILNANDNDLVNCLQFIKVRKSECTVLEGIKKAINDEIKQSFSLGISDIKEKVYEWGVVNIEWDNQPCCLITTKDVTSVAIFERIAAESRSKSALIRSISHELRTPINGINLILDEISSEDSKISSKLGLIKICTNLLNFQIGDILDYSEIITNNFQINSFLCNLKFSLNECANLISVQAKYKGLNLVTKIDSLIPDEIETDSYRIQKVIMNLLNNAIKYTNKGDIELCAINTGKAIRVSVKDTGIGIPNERLSQLFSMFSGITDNSLGGLGLDVSQKILKKLNSEMKVQSTVGLGSCFTFDLKITSDIPEDSTSWENEIPNEGLKCYSIRTMSSKYIENEMASILIADDNDFNRMCLGNILRGKNIKFEEVANGYDAIEKVLEYDKGGYMFKCVIMDCEMPVMDGWQAAKMITNYYTQGRIKSLPVIIAHTAYSSKEDIQRCYDSGMISYIVKPTPQEVILSIVEKYA</sequence>
<dbReference type="Pfam" id="PF02518">
    <property type="entry name" value="HATPase_c"/>
    <property type="match status" value="1"/>
</dbReference>
<dbReference type="PROSITE" id="PS50110">
    <property type="entry name" value="RESPONSE_REGULATORY"/>
    <property type="match status" value="1"/>
</dbReference>
<dbReference type="Pfam" id="PF00072">
    <property type="entry name" value="Response_reg"/>
    <property type="match status" value="1"/>
</dbReference>
<keyword evidence="3" id="KW-1133">Transmembrane helix</keyword>
<keyword evidence="7" id="KW-1185">Reference proteome</keyword>
<keyword evidence="1 2" id="KW-0597">Phosphoprotein</keyword>
<accession>A0A1R2BM90</accession>
<dbReference type="PRINTS" id="PR00344">
    <property type="entry name" value="BCTRLSENSOR"/>
</dbReference>
<dbReference type="SMART" id="SM00387">
    <property type="entry name" value="HATPase_c"/>
    <property type="match status" value="1"/>
</dbReference>